<keyword evidence="1" id="KW-0472">Membrane</keyword>
<reference evidence="2 3" key="1">
    <citation type="journal article" date="2019" name="Int. J. Syst. Evol. Microbiol.">
        <title>The Global Catalogue of Microorganisms (GCM) 10K type strain sequencing project: providing services to taxonomists for standard genome sequencing and annotation.</title>
        <authorList>
            <consortium name="The Broad Institute Genomics Platform"/>
            <consortium name="The Broad Institute Genome Sequencing Center for Infectious Disease"/>
            <person name="Wu L."/>
            <person name="Ma J."/>
        </authorList>
    </citation>
    <scope>NUCLEOTIDE SEQUENCE [LARGE SCALE GENOMIC DNA]</scope>
    <source>
        <strain evidence="2 3">JCM 14322</strain>
    </source>
</reference>
<dbReference type="RefSeq" id="WP_344294481.1">
    <property type="nucleotide sequence ID" value="NZ_BAAANJ010000004.1"/>
</dbReference>
<name>A0ABN2M2F2_9MICO</name>
<sequence length="191" mass="20180">MSFVTFVRGWVAIAVGCLPLAALMLVPQLMRSRAGSESLLIVGMLALLALLAAAIVLAPVLSAAAAPVAGGWEPRSALRSARDVWRRRAGQAWLEFAALVLVYGAGQAIGYVIGAAVPYVHDNPASATDPMAPRWIIDYPAYALQAVVLYATTTLAIAVYAARLRSLALRLVMSAPSDVAGRRRGMESNVH</sequence>
<evidence type="ECO:0000313" key="2">
    <source>
        <dbReference type="EMBL" id="GAA1805589.1"/>
    </source>
</evidence>
<feature type="transmembrane region" description="Helical" evidence="1">
    <location>
        <begin position="139"/>
        <end position="162"/>
    </location>
</feature>
<dbReference type="EMBL" id="BAAANJ010000004">
    <property type="protein sequence ID" value="GAA1805589.1"/>
    <property type="molecule type" value="Genomic_DNA"/>
</dbReference>
<dbReference type="PRINTS" id="PR01414">
    <property type="entry name" value="CCMBBIOGNSIS"/>
</dbReference>
<feature type="transmembrane region" description="Helical" evidence="1">
    <location>
        <begin position="93"/>
        <end position="119"/>
    </location>
</feature>
<keyword evidence="3" id="KW-1185">Reference proteome</keyword>
<gene>
    <name evidence="2" type="ORF">GCM10009749_12140</name>
</gene>
<comment type="caution">
    <text evidence="2">The sequence shown here is derived from an EMBL/GenBank/DDBJ whole genome shotgun (WGS) entry which is preliminary data.</text>
</comment>
<organism evidence="2 3">
    <name type="scientific">Agromyces neolithicus</name>
    <dbReference type="NCBI Taxonomy" id="269420"/>
    <lineage>
        <taxon>Bacteria</taxon>
        <taxon>Bacillati</taxon>
        <taxon>Actinomycetota</taxon>
        <taxon>Actinomycetes</taxon>
        <taxon>Micrococcales</taxon>
        <taxon>Microbacteriaceae</taxon>
        <taxon>Agromyces</taxon>
    </lineage>
</organism>
<feature type="transmembrane region" description="Helical" evidence="1">
    <location>
        <begin position="39"/>
        <end position="72"/>
    </location>
</feature>
<evidence type="ECO:0000313" key="3">
    <source>
        <dbReference type="Proteomes" id="UP001500002"/>
    </source>
</evidence>
<protein>
    <submittedName>
        <fullName evidence="2">Uncharacterized protein</fullName>
    </submittedName>
</protein>
<feature type="transmembrane region" description="Helical" evidence="1">
    <location>
        <begin position="7"/>
        <end position="27"/>
    </location>
</feature>
<evidence type="ECO:0000256" key="1">
    <source>
        <dbReference type="SAM" id="Phobius"/>
    </source>
</evidence>
<proteinExistence type="predicted"/>
<accession>A0ABN2M2F2</accession>
<keyword evidence="1" id="KW-0812">Transmembrane</keyword>
<dbReference type="Proteomes" id="UP001500002">
    <property type="component" value="Unassembled WGS sequence"/>
</dbReference>
<keyword evidence="1" id="KW-1133">Transmembrane helix</keyword>